<accession>A0A369Z383</accession>
<dbReference type="Proteomes" id="UP000253910">
    <property type="component" value="Unassembled WGS sequence"/>
</dbReference>
<name>A0A369Z383_HAEPA</name>
<dbReference type="NCBIfam" id="NF040699">
    <property type="entry name" value="VPA1262_fam"/>
    <property type="match status" value="1"/>
</dbReference>
<protein>
    <submittedName>
        <fullName evidence="1">Uncharacterized protein</fullName>
    </submittedName>
</protein>
<dbReference type="AlphaFoldDB" id="A0A369Z383"/>
<sequence>MQNNIILDEFKSIILNDKRMNGLFFGDKLICLQVWVLELQKKSRVDYHFLYGRVLPYDYQNDQWISNISKHNKAISIDEELNARVISLQLTTSTKNLNTFIINLLHGCSFLESSTNISVLVDEKLQKIFDLLRLSFPNCIRPVMHLPPRDSYVWDTSKCSPSSEASYDSAAISLINKDNIWNLLGISRSQKILALIHDRLKSENIDIAGIDAWRLGDLEFLYSPGLTNQEKVKFHLELKKQNKLDFFEKISEYPLIIILKLFNGESLLFTSIQEIKISKYPFQVEFNIDEYCNELFNSYTLEIFEKNDYGTILLAQEGHPLVRTINFQSNLISNISGSENDPWLEKGLAKSSLDKVKGYTTIERLSHHHSEFSVNGNNKDLWFDSNIKITSYLNTVLPSKSNSHFFQKLSLNDESRIELVEWLKMILHKYPKAQVTWFDPFMEDVGINLLNRLGFDTGNYIIFTSQVNGYSNRINNLVMQCEKWAKTIGSVKLKVIGLDKLHDRMILVREQDGKPLLGYHLSNSIQRANENNPLLVTEIPLDVLYSVFSYVDQLINSQNVSNKPSIFDSTVYQPKNQNEVQSFDPKSLYQFSKLGWVLAKWWQNPALEDLSEDILKNFLHTLELDFETHKEKYITIPSFFFDDPFSSDDFVEEWNAFGHLLAHTPSDKYFYEIENTNIRDTLVSKLVSYLDSTKNNGLPLRHKGTVLDLNTYLKMSFYELICNESPERVFQYEPNEISYSDYYAIKFLWCCSPKQLITWLDEQLSNFNKQNARQRALISDALRYICGDFYCLEKWILLFKSNHHLLKWIATKKIFSLFIEGEISSEKVCQLMDKKSKVDKTKMLLWFIIESVSKKNNFDNIFLIKIIETNNSISDNELKDVLDILRGRLGKLYHTYCWILEYILEHMVSHKIISYRQIIDFWIQDLELDWNKAISNSHNHVYFNKTTEGKFSDEIIYLFSKLSEDEKCSVLYRFNKVIDYVMRIIRKPLLKSINYSLYKNAFQISIWILSIFNKLSVLDLSAEVASKVETQKLLLLEIYQRNRLSEISNNSELLSYYYSSSNE</sequence>
<organism evidence="1 2">
    <name type="scientific">Haemophilus parainfluenzae</name>
    <dbReference type="NCBI Taxonomy" id="729"/>
    <lineage>
        <taxon>Bacteria</taxon>
        <taxon>Pseudomonadati</taxon>
        <taxon>Pseudomonadota</taxon>
        <taxon>Gammaproteobacteria</taxon>
        <taxon>Pasteurellales</taxon>
        <taxon>Pasteurellaceae</taxon>
        <taxon>Haemophilus</taxon>
    </lineage>
</organism>
<dbReference type="EMBL" id="QEPW01000013">
    <property type="protein sequence ID" value="RDE90022.1"/>
    <property type="molecule type" value="Genomic_DNA"/>
</dbReference>
<reference evidence="1 2" key="1">
    <citation type="submission" date="2018-05" db="EMBL/GenBank/DDBJ databases">
        <title>Draft Genome Sequences for a Diverse set of 7 Haemophilus Species.</title>
        <authorList>
            <person name="Nichols M."/>
            <person name="Topaz N."/>
            <person name="Wang X."/>
            <person name="Wang X."/>
            <person name="Boxrud D."/>
        </authorList>
    </citation>
    <scope>NUCLEOTIDE SEQUENCE [LARGE SCALE GENOMIC DNA]</scope>
    <source>
        <strain evidence="1 2">C2008001710</strain>
    </source>
</reference>
<comment type="caution">
    <text evidence="1">The sequence shown here is derived from an EMBL/GenBank/DDBJ whole genome shotgun (WGS) entry which is preliminary data.</text>
</comment>
<gene>
    <name evidence="1" type="ORF">DPV87_07685</name>
</gene>
<evidence type="ECO:0000313" key="2">
    <source>
        <dbReference type="Proteomes" id="UP000253910"/>
    </source>
</evidence>
<proteinExistence type="predicted"/>
<dbReference type="RefSeq" id="WP_111315743.1">
    <property type="nucleotide sequence ID" value="NZ_QEPW01000013.1"/>
</dbReference>
<evidence type="ECO:0000313" key="1">
    <source>
        <dbReference type="EMBL" id="RDE90022.1"/>
    </source>
</evidence>
<dbReference type="NCBIfam" id="NF040700">
    <property type="entry name" value="VPA1262_N_dom"/>
    <property type="match status" value="1"/>
</dbReference>